<protein>
    <recommendedName>
        <fullName evidence="3">Secreted protein</fullName>
    </recommendedName>
</protein>
<evidence type="ECO:0000313" key="1">
    <source>
        <dbReference type="EMBL" id="WAQ82017.1"/>
    </source>
</evidence>
<proteinExistence type="predicted"/>
<accession>A0ABY7CGT2</accession>
<sequence>MFPASSIWKLYAVSAVIAFVSLTAVANVFETFPRTRDPVYCESFQTIANSAVLPEGKVSCKTGKGDRHFCSRNSCDFNLVTVDEWTYEGCVGSPNHGKIIPKGKPKNVHVAKYWTHWNKPGEESGYKVVIGWDNPNDRSTRAYQCPWYKSSDHNSALVMCTDCFSHDFTEQPPPA</sequence>
<dbReference type="Proteomes" id="UP001164743">
    <property type="component" value="Chromosome 2A"/>
</dbReference>
<dbReference type="RefSeq" id="XP_053017572.1">
    <property type="nucleotide sequence ID" value="XM_053166341.1"/>
</dbReference>
<reference evidence="1" key="1">
    <citation type="submission" date="2022-10" db="EMBL/GenBank/DDBJ databases">
        <title>Puccinia triticina Genome sequencing and assembly.</title>
        <authorList>
            <person name="Li C."/>
        </authorList>
    </citation>
    <scope>NUCLEOTIDE SEQUENCE</scope>
    <source>
        <strain evidence="1">Pt15</strain>
    </source>
</reference>
<keyword evidence="2" id="KW-1185">Reference proteome</keyword>
<dbReference type="GeneID" id="77807236"/>
<name>A0ABY7CGT2_9BASI</name>
<evidence type="ECO:0000313" key="2">
    <source>
        <dbReference type="Proteomes" id="UP001164743"/>
    </source>
</evidence>
<dbReference type="EMBL" id="CP110422">
    <property type="protein sequence ID" value="WAQ82017.1"/>
    <property type="molecule type" value="Genomic_DNA"/>
</dbReference>
<gene>
    <name evidence="1" type="ORF">PtA15_2A330</name>
</gene>
<organism evidence="1 2">
    <name type="scientific">Puccinia triticina</name>
    <dbReference type="NCBI Taxonomy" id="208348"/>
    <lineage>
        <taxon>Eukaryota</taxon>
        <taxon>Fungi</taxon>
        <taxon>Dikarya</taxon>
        <taxon>Basidiomycota</taxon>
        <taxon>Pucciniomycotina</taxon>
        <taxon>Pucciniomycetes</taxon>
        <taxon>Pucciniales</taxon>
        <taxon>Pucciniaceae</taxon>
        <taxon>Puccinia</taxon>
    </lineage>
</organism>
<evidence type="ECO:0008006" key="3">
    <source>
        <dbReference type="Google" id="ProtNLM"/>
    </source>
</evidence>